<evidence type="ECO:0000313" key="8">
    <source>
        <dbReference type="EMBL" id="MBB6465603.1"/>
    </source>
</evidence>
<dbReference type="InterPro" id="IPR001041">
    <property type="entry name" value="2Fe-2S_ferredoxin-type"/>
</dbReference>
<dbReference type="GO" id="GO:0046872">
    <property type="term" value="F:metal ion binding"/>
    <property type="evidence" value="ECO:0007669"/>
    <property type="project" value="UniProtKB-KW"/>
</dbReference>
<gene>
    <name evidence="8" type="ORF">HNQ96_001461</name>
</gene>
<dbReference type="GO" id="GO:0140647">
    <property type="term" value="P:P450-containing electron transport chain"/>
    <property type="evidence" value="ECO:0007669"/>
    <property type="project" value="InterPro"/>
</dbReference>
<dbReference type="EMBL" id="JACHGI010000002">
    <property type="protein sequence ID" value="MBB6465603.1"/>
    <property type="molecule type" value="Genomic_DNA"/>
</dbReference>
<evidence type="ECO:0000256" key="6">
    <source>
        <dbReference type="ARBA" id="ARBA00034078"/>
    </source>
</evidence>
<protein>
    <submittedName>
        <fullName evidence="8">2Fe-2S ferredoxin</fullName>
    </submittedName>
</protein>
<dbReference type="SUPFAM" id="SSF54292">
    <property type="entry name" value="2Fe-2S ferredoxin-like"/>
    <property type="match status" value="1"/>
</dbReference>
<dbReference type="RefSeq" id="WP_210322207.1">
    <property type="nucleotide sequence ID" value="NZ_JACHGI010000002.1"/>
</dbReference>
<accession>A0A8E1WC91</accession>
<comment type="similarity">
    <text evidence="1">Belongs to the adrenodoxin/putidaredoxin family.</text>
</comment>
<evidence type="ECO:0000256" key="3">
    <source>
        <dbReference type="ARBA" id="ARBA00022723"/>
    </source>
</evidence>
<evidence type="ECO:0000256" key="2">
    <source>
        <dbReference type="ARBA" id="ARBA00022714"/>
    </source>
</evidence>
<dbReference type="Pfam" id="PF00111">
    <property type="entry name" value="Fer2"/>
    <property type="match status" value="1"/>
</dbReference>
<dbReference type="PANTHER" id="PTHR23426">
    <property type="entry name" value="FERREDOXIN/ADRENODOXIN"/>
    <property type="match status" value="1"/>
</dbReference>
<dbReference type="GO" id="GO:0009055">
    <property type="term" value="F:electron transfer activity"/>
    <property type="evidence" value="ECO:0007669"/>
    <property type="project" value="TreeGrafter"/>
</dbReference>
<dbReference type="GO" id="GO:0051537">
    <property type="term" value="F:2 iron, 2 sulfur cluster binding"/>
    <property type="evidence" value="ECO:0007669"/>
    <property type="project" value="UniProtKB-KW"/>
</dbReference>
<organism evidence="8 9">
    <name type="scientific">Aminobacter carboxidus</name>
    <dbReference type="NCBI Taxonomy" id="376165"/>
    <lineage>
        <taxon>Bacteria</taxon>
        <taxon>Pseudomonadati</taxon>
        <taxon>Pseudomonadota</taxon>
        <taxon>Alphaproteobacteria</taxon>
        <taxon>Hyphomicrobiales</taxon>
        <taxon>Phyllobacteriaceae</taxon>
        <taxon>Aminobacter</taxon>
    </lineage>
</organism>
<name>A0A8E1WC91_9HYPH</name>
<dbReference type="PANTHER" id="PTHR23426:SF65">
    <property type="entry name" value="FERREDOXIN-2, MITOCHONDRIAL"/>
    <property type="match status" value="1"/>
</dbReference>
<keyword evidence="4" id="KW-0408">Iron</keyword>
<keyword evidence="3" id="KW-0479">Metal-binding</keyword>
<dbReference type="InterPro" id="IPR012675">
    <property type="entry name" value="Beta-grasp_dom_sf"/>
</dbReference>
<sequence length="110" mass="11965">MSLITVHFIHPDERMESVQTDTGLTVMEVAREAGVSGILAECGGGAICSTCHVHVAQDWYHRLTPPEATEGMLLELAPGHDAYSRLSCQIELDATHDGISVRVPECQSDY</sequence>
<comment type="caution">
    <text evidence="8">The sequence shown here is derived from an EMBL/GenBank/DDBJ whole genome shotgun (WGS) entry which is preliminary data.</text>
</comment>
<evidence type="ECO:0000259" key="7">
    <source>
        <dbReference type="PROSITE" id="PS51085"/>
    </source>
</evidence>
<dbReference type="Proteomes" id="UP000532373">
    <property type="component" value="Unassembled WGS sequence"/>
</dbReference>
<dbReference type="InterPro" id="IPR001055">
    <property type="entry name" value="Adrenodoxin-like"/>
</dbReference>
<dbReference type="InterPro" id="IPR036010">
    <property type="entry name" value="2Fe-2S_ferredoxin-like_sf"/>
</dbReference>
<evidence type="ECO:0000313" key="9">
    <source>
        <dbReference type="Proteomes" id="UP000532373"/>
    </source>
</evidence>
<dbReference type="CDD" id="cd00207">
    <property type="entry name" value="fer2"/>
    <property type="match status" value="1"/>
</dbReference>
<dbReference type="PROSITE" id="PS51085">
    <property type="entry name" value="2FE2S_FER_2"/>
    <property type="match status" value="1"/>
</dbReference>
<evidence type="ECO:0000256" key="5">
    <source>
        <dbReference type="ARBA" id="ARBA00023014"/>
    </source>
</evidence>
<proteinExistence type="inferred from homology"/>
<dbReference type="Gene3D" id="3.10.20.30">
    <property type="match status" value="1"/>
</dbReference>
<reference evidence="8 9" key="1">
    <citation type="submission" date="2020-08" db="EMBL/GenBank/DDBJ databases">
        <title>Genomic Encyclopedia of Type Strains, Phase IV (KMG-IV): sequencing the most valuable type-strain genomes for metagenomic binning, comparative biology and taxonomic classification.</title>
        <authorList>
            <person name="Goeker M."/>
        </authorList>
    </citation>
    <scope>NUCLEOTIDE SEQUENCE [LARGE SCALE GENOMIC DNA]</scope>
    <source>
        <strain evidence="8 9">DSM 17454</strain>
    </source>
</reference>
<feature type="domain" description="2Fe-2S ferredoxin-type" evidence="7">
    <location>
        <begin position="4"/>
        <end position="107"/>
    </location>
</feature>
<comment type="cofactor">
    <cofactor evidence="6">
        <name>[2Fe-2S] cluster</name>
        <dbReference type="ChEBI" id="CHEBI:190135"/>
    </cofactor>
</comment>
<dbReference type="AlphaFoldDB" id="A0A8E1WC91"/>
<keyword evidence="5" id="KW-0411">Iron-sulfur</keyword>
<evidence type="ECO:0000256" key="1">
    <source>
        <dbReference type="ARBA" id="ARBA00010914"/>
    </source>
</evidence>
<evidence type="ECO:0000256" key="4">
    <source>
        <dbReference type="ARBA" id="ARBA00023004"/>
    </source>
</evidence>
<keyword evidence="2" id="KW-0001">2Fe-2S</keyword>